<organism evidence="1 2">
    <name type="scientific">Bacillus thuringiensis</name>
    <dbReference type="NCBI Taxonomy" id="1428"/>
    <lineage>
        <taxon>Bacteria</taxon>
        <taxon>Bacillati</taxon>
        <taxon>Bacillota</taxon>
        <taxon>Bacilli</taxon>
        <taxon>Bacillales</taxon>
        <taxon>Bacillaceae</taxon>
        <taxon>Bacillus</taxon>
        <taxon>Bacillus cereus group</taxon>
    </lineage>
</organism>
<reference evidence="1 2" key="1">
    <citation type="submission" date="2017-09" db="EMBL/GenBank/DDBJ databases">
        <title>Large-scale bioinformatics analysis of Bacillus genomes uncovers conserved roles of natural products in bacterial physiology.</title>
        <authorList>
            <consortium name="Agbiome Team Llc"/>
            <person name="Bleich R.M."/>
            <person name="Grubbs K.J."/>
            <person name="Santa Maria K.C."/>
            <person name="Allen S.E."/>
            <person name="Farag S."/>
            <person name="Shank E.A."/>
            <person name="Bowers A."/>
        </authorList>
    </citation>
    <scope>NUCLEOTIDE SEQUENCE [LARGE SCALE GENOMIC DNA]</scope>
    <source>
        <strain evidence="1 2">AFS060060</strain>
    </source>
</reference>
<protein>
    <submittedName>
        <fullName evidence="1">Uncharacterized protein</fullName>
    </submittedName>
</protein>
<name>A0A9X7BTF5_BACTU</name>
<evidence type="ECO:0000313" key="1">
    <source>
        <dbReference type="EMBL" id="PFV35833.1"/>
    </source>
</evidence>
<dbReference type="RefSeq" id="WP_072190581.1">
    <property type="nucleotide sequence ID" value="NZ_NTYX01000011.1"/>
</dbReference>
<accession>A0A9X7BTF5</accession>
<comment type="caution">
    <text evidence="1">The sequence shown here is derived from an EMBL/GenBank/DDBJ whole genome shotgun (WGS) entry which is preliminary data.</text>
</comment>
<proteinExistence type="predicted"/>
<evidence type="ECO:0000313" key="2">
    <source>
        <dbReference type="Proteomes" id="UP000223366"/>
    </source>
</evidence>
<dbReference type="EMBL" id="NVDU01000003">
    <property type="protein sequence ID" value="PFV35833.1"/>
    <property type="molecule type" value="Genomic_DNA"/>
</dbReference>
<dbReference type="AlphaFoldDB" id="A0A9X7BTF5"/>
<sequence>MAFVRQHPDYPKFRKKVGVMPDFSGSKLADQEQLIGAQDGVNRNFRFMHIPLRNSEKIYKNGMRMKRASNEGTADGDYYINYFTGEILFSPRQVPQPSCVIAVDYKYTREM</sequence>
<dbReference type="Proteomes" id="UP000223366">
    <property type="component" value="Unassembled WGS sequence"/>
</dbReference>
<gene>
    <name evidence="1" type="ORF">COK99_02095</name>
</gene>